<keyword evidence="4" id="KW-1185">Reference proteome</keyword>
<name>A0A1H4IDF4_9NOCA</name>
<evidence type="ECO:0000313" key="3">
    <source>
        <dbReference type="EMBL" id="SEB62529.1"/>
    </source>
</evidence>
<reference evidence="1" key="2">
    <citation type="submission" date="2016-10" db="EMBL/GenBank/DDBJ databases">
        <authorList>
            <person name="de Groot N.N."/>
        </authorList>
    </citation>
    <scope>NUCLEOTIDE SEQUENCE [LARGE SCALE GENOMIC DNA]</scope>
    <source>
        <strain evidence="1">DSM 44498</strain>
    </source>
</reference>
<dbReference type="EMBL" id="FNSV01000002">
    <property type="protein sequence ID" value="SEB31973.1"/>
    <property type="molecule type" value="Genomic_DNA"/>
</dbReference>
<dbReference type="RefSeq" id="WP_074933526.1">
    <property type="nucleotide sequence ID" value="NZ_FNSV01000002.1"/>
</dbReference>
<dbReference type="EMBL" id="FNSV01000005">
    <property type="protein sequence ID" value="SEB62529.1"/>
    <property type="molecule type" value="Genomic_DNA"/>
</dbReference>
<proteinExistence type="predicted"/>
<evidence type="ECO:0000313" key="4">
    <source>
        <dbReference type="Proteomes" id="UP000183561"/>
    </source>
</evidence>
<gene>
    <name evidence="1" type="ORF">SAMN04490239_0478</name>
    <name evidence="2" type="ORF">SAMN04490239_0500</name>
    <name evidence="3" type="ORF">SAMN04490239_0932</name>
</gene>
<dbReference type="Proteomes" id="UP000183561">
    <property type="component" value="Unassembled WGS sequence"/>
</dbReference>
<evidence type="ECO:0000313" key="1">
    <source>
        <dbReference type="EMBL" id="SEB31973.1"/>
    </source>
</evidence>
<dbReference type="OrthoDB" id="4308266at2"/>
<evidence type="ECO:0000313" key="2">
    <source>
        <dbReference type="EMBL" id="SEB32238.1"/>
    </source>
</evidence>
<sequence length="573" mass="62832">MPTRVTDEPLGLSCVFSDGSRAEFDLAGLPNPRLARDLAVGLLELIHPHGSANSAGTVDAYAGALRAMVRALAEQGFTGGASGLRRGQLAQFWMAGPRRLEAYTRAMVEGYARSGGGLGDGVLELAAGRHFNIQPNRRPLPPYPEVEWQGLITACRTVVEESYATHRRALAAIGQGRHPTQHGWTWENFCWLLARLGPVSTPVFAHTIGVTHSVFHNRRPPAFYDALRAVFPHLDAVIAYRLLFGVYSGIVPDGIADLGIDDIEWAGDSTILLSYVKRRTAAETLNLPRPAVRLLEQWLTHSSLLRSLVAPSDRDRLWLGLSYVGKPVLIREINRVSIQRWVNRHGVLGADGRPLKIHRARIRTTHHAMRERKTWTGNARATIDPNHTPAVEGDHYLSVTTPGQRHAVEAVIEDAQHDLLRRAQPPTVIAEEDAAALADGYPQLMAAMNLDDHAIADLVGGARDVFTAACGDQLAGLHGPVGKPCPARPWVCLLCPLAVFAPRHAVNLLRLKAFFSRQWQQLPAAQFMAVFGPYATRIDQILGRFDPAELTAAASRVTDTDDEIPLRPEERTA</sequence>
<organism evidence="1 4">
    <name type="scientific">Rhodococcus koreensis</name>
    <dbReference type="NCBI Taxonomy" id="99653"/>
    <lineage>
        <taxon>Bacteria</taxon>
        <taxon>Bacillati</taxon>
        <taxon>Actinomycetota</taxon>
        <taxon>Actinomycetes</taxon>
        <taxon>Mycobacteriales</taxon>
        <taxon>Nocardiaceae</taxon>
        <taxon>Rhodococcus</taxon>
    </lineage>
</organism>
<dbReference type="AlphaFoldDB" id="A0A1H4IDF4"/>
<dbReference type="EMBL" id="FNSV01000003">
    <property type="protein sequence ID" value="SEB32238.1"/>
    <property type="molecule type" value="Genomic_DNA"/>
</dbReference>
<accession>A0A1H4IDF4</accession>
<reference evidence="4" key="1">
    <citation type="submission" date="2016-10" db="EMBL/GenBank/DDBJ databases">
        <authorList>
            <person name="Varghese N."/>
            <person name="Submissions S."/>
        </authorList>
    </citation>
    <scope>NUCLEOTIDE SEQUENCE [LARGE SCALE GENOMIC DNA]</scope>
    <source>
        <strain evidence="4">DSM 44498</strain>
    </source>
</reference>
<protein>
    <submittedName>
        <fullName evidence="1">Uncharacterized protein</fullName>
    </submittedName>
</protein>